<dbReference type="OrthoDB" id="5848624at2759"/>
<dbReference type="EMBL" id="UZAF01019178">
    <property type="protein sequence ID" value="VDO58199.1"/>
    <property type="molecule type" value="Genomic_DNA"/>
</dbReference>
<evidence type="ECO:0000313" key="3">
    <source>
        <dbReference type="WBParaSite" id="HPLM_0001590101-mRNA-1"/>
    </source>
</evidence>
<dbReference type="AlphaFoldDB" id="A0A0N4WW04"/>
<proteinExistence type="predicted"/>
<dbReference type="Proteomes" id="UP000268014">
    <property type="component" value="Unassembled WGS sequence"/>
</dbReference>
<sequence length="89" mass="10800">MEKIMPGLCLLDRWSCERIRALTKVRDRLNEASRRELMWAKNIREMDEGVWARVITTWIPYDYEDRRRRGHPSIRWRDELSRSEKPGGV</sequence>
<evidence type="ECO:0000313" key="1">
    <source>
        <dbReference type="EMBL" id="VDO58199.1"/>
    </source>
</evidence>
<name>A0A0N4WW04_HAEPC</name>
<protein>
    <submittedName>
        <fullName evidence="3">Transposase</fullName>
    </submittedName>
</protein>
<reference evidence="1 2" key="2">
    <citation type="submission" date="2018-11" db="EMBL/GenBank/DDBJ databases">
        <authorList>
            <consortium name="Pathogen Informatics"/>
        </authorList>
    </citation>
    <scope>NUCLEOTIDE SEQUENCE [LARGE SCALE GENOMIC DNA]</scope>
    <source>
        <strain evidence="1 2">MHpl1</strain>
    </source>
</reference>
<keyword evidence="2" id="KW-1185">Reference proteome</keyword>
<reference evidence="3" key="1">
    <citation type="submission" date="2017-02" db="UniProtKB">
        <authorList>
            <consortium name="WormBaseParasite"/>
        </authorList>
    </citation>
    <scope>IDENTIFICATION</scope>
</reference>
<dbReference type="WBParaSite" id="HPLM_0001590101-mRNA-1">
    <property type="protein sequence ID" value="HPLM_0001590101-mRNA-1"/>
    <property type="gene ID" value="HPLM_0001590101"/>
</dbReference>
<organism evidence="3">
    <name type="scientific">Haemonchus placei</name>
    <name type="common">Barber's pole worm</name>
    <dbReference type="NCBI Taxonomy" id="6290"/>
    <lineage>
        <taxon>Eukaryota</taxon>
        <taxon>Metazoa</taxon>
        <taxon>Ecdysozoa</taxon>
        <taxon>Nematoda</taxon>
        <taxon>Chromadorea</taxon>
        <taxon>Rhabditida</taxon>
        <taxon>Rhabditina</taxon>
        <taxon>Rhabditomorpha</taxon>
        <taxon>Strongyloidea</taxon>
        <taxon>Trichostrongylidae</taxon>
        <taxon>Haemonchus</taxon>
    </lineage>
</organism>
<gene>
    <name evidence="1" type="ORF">HPLM_LOCUS15893</name>
</gene>
<evidence type="ECO:0000313" key="2">
    <source>
        <dbReference type="Proteomes" id="UP000268014"/>
    </source>
</evidence>
<accession>A0A0N4WW04</accession>